<evidence type="ECO:0000256" key="2">
    <source>
        <dbReference type="SAM" id="SignalP"/>
    </source>
</evidence>
<dbReference type="SUPFAM" id="SSF53850">
    <property type="entry name" value="Periplasmic binding protein-like II"/>
    <property type="match status" value="1"/>
</dbReference>
<dbReference type="Gene3D" id="3.40.190.10">
    <property type="entry name" value="Periplasmic binding protein-like II"/>
    <property type="match status" value="2"/>
</dbReference>
<gene>
    <name evidence="4" type="ORF">GCM10009817_27360</name>
</gene>
<evidence type="ECO:0000313" key="4">
    <source>
        <dbReference type="EMBL" id="GAA1984429.1"/>
    </source>
</evidence>
<evidence type="ECO:0000256" key="1">
    <source>
        <dbReference type="ARBA" id="ARBA00022729"/>
    </source>
</evidence>
<keyword evidence="1 2" id="KW-0732">Signal</keyword>
<evidence type="ECO:0000259" key="3">
    <source>
        <dbReference type="SMART" id="SM00062"/>
    </source>
</evidence>
<organism evidence="4 5">
    <name type="scientific">Terrabacter lapilli</name>
    <dbReference type="NCBI Taxonomy" id="436231"/>
    <lineage>
        <taxon>Bacteria</taxon>
        <taxon>Bacillati</taxon>
        <taxon>Actinomycetota</taxon>
        <taxon>Actinomycetes</taxon>
        <taxon>Micrococcales</taxon>
        <taxon>Intrasporangiaceae</taxon>
        <taxon>Terrabacter</taxon>
    </lineage>
</organism>
<comment type="caution">
    <text evidence="4">The sequence shown here is derived from an EMBL/GenBank/DDBJ whole genome shotgun (WGS) entry which is preliminary data.</text>
</comment>
<feature type="domain" description="Solute-binding protein family 3/N-terminal" evidence="3">
    <location>
        <begin position="86"/>
        <end position="320"/>
    </location>
</feature>
<feature type="chain" id="PRO_5045277932" evidence="2">
    <location>
        <begin position="32"/>
        <end position="340"/>
    </location>
</feature>
<dbReference type="Pfam" id="PF00497">
    <property type="entry name" value="SBP_bac_3"/>
    <property type="match status" value="1"/>
</dbReference>
<dbReference type="Proteomes" id="UP001500013">
    <property type="component" value="Unassembled WGS sequence"/>
</dbReference>
<keyword evidence="5" id="KW-1185">Reference proteome</keyword>
<name>A0ABN2SCW0_9MICO</name>
<evidence type="ECO:0000313" key="5">
    <source>
        <dbReference type="Proteomes" id="UP001500013"/>
    </source>
</evidence>
<proteinExistence type="predicted"/>
<accession>A0ABN2SCW0</accession>
<dbReference type="RefSeq" id="WP_344063400.1">
    <property type="nucleotide sequence ID" value="NZ_BAAAPU010000007.1"/>
</dbReference>
<dbReference type="PANTHER" id="PTHR35936:SF17">
    <property type="entry name" value="ARGININE-BINDING EXTRACELLULAR PROTEIN ARTP"/>
    <property type="match status" value="1"/>
</dbReference>
<dbReference type="PANTHER" id="PTHR35936">
    <property type="entry name" value="MEMBRANE-BOUND LYTIC MUREIN TRANSGLYCOSYLASE F"/>
    <property type="match status" value="1"/>
</dbReference>
<dbReference type="EMBL" id="BAAAPU010000007">
    <property type="protein sequence ID" value="GAA1984429.1"/>
    <property type="molecule type" value="Genomic_DNA"/>
</dbReference>
<feature type="signal peptide" evidence="2">
    <location>
        <begin position="1"/>
        <end position="31"/>
    </location>
</feature>
<reference evidence="4 5" key="1">
    <citation type="journal article" date="2019" name="Int. J. Syst. Evol. Microbiol.">
        <title>The Global Catalogue of Microorganisms (GCM) 10K type strain sequencing project: providing services to taxonomists for standard genome sequencing and annotation.</title>
        <authorList>
            <consortium name="The Broad Institute Genomics Platform"/>
            <consortium name="The Broad Institute Genome Sequencing Center for Infectious Disease"/>
            <person name="Wu L."/>
            <person name="Ma J."/>
        </authorList>
    </citation>
    <scope>NUCLEOTIDE SEQUENCE [LARGE SCALE GENOMIC DNA]</scope>
    <source>
        <strain evidence="4 5">JCM 15628</strain>
    </source>
</reference>
<dbReference type="InterPro" id="IPR001638">
    <property type="entry name" value="Solute-binding_3/MltF_N"/>
</dbReference>
<dbReference type="SMART" id="SM00062">
    <property type="entry name" value="PBPb"/>
    <property type="match status" value="1"/>
</dbReference>
<dbReference type="CDD" id="cd01004">
    <property type="entry name" value="PBP2_MidA_like"/>
    <property type="match status" value="1"/>
</dbReference>
<protein>
    <submittedName>
        <fullName evidence="4">ABC transporter substrate-binding protein</fullName>
    </submittedName>
</protein>
<sequence>MRTTPIHPPARRFLVLAAALLTTAASLAACADPVAPGAQKVDPKDLGGSKVLPVAFDTSANQKRPAAALRPDIAAELPADVRASGRLVIGSGGAGGGIPPLAFTADDNRTPIGVEVDIAHLVADVLGLKPEVETTSWENLFIGVDSGKYQVAISNVGVSEERKEKYDFAAYRLGLHAFEAKKGSGLTVRGPADISGKKVAVGSGTLQEAILLRWNAENQKAGRAPAQLVYYQGATEYYLALDSGRIDLYLGPNPTATYHVVTAGKTQIVGTVSSSYPIPGKVGVLTKKGNGLVKPISDAINAAIADGSYAKVLQRWGLTAEAVPASEVNPAGLPKPAATK</sequence>
<dbReference type="PROSITE" id="PS51257">
    <property type="entry name" value="PROKAR_LIPOPROTEIN"/>
    <property type="match status" value="1"/>
</dbReference>